<feature type="transmembrane region" description="Helical" evidence="11">
    <location>
        <begin position="98"/>
        <end position="116"/>
    </location>
</feature>
<comment type="similarity">
    <text evidence="3">Belongs to the major facilitator superfamily. FHS transporter (TC 2.A.1.7) family.</text>
</comment>
<evidence type="ECO:0000256" key="3">
    <source>
        <dbReference type="ARBA" id="ARBA00009120"/>
    </source>
</evidence>
<organism evidence="12 13">
    <name type="scientific">Pseudoalteromonas aurantia 208</name>
    <dbReference type="NCBI Taxonomy" id="1314867"/>
    <lineage>
        <taxon>Bacteria</taxon>
        <taxon>Pseudomonadati</taxon>
        <taxon>Pseudomonadota</taxon>
        <taxon>Gammaproteobacteria</taxon>
        <taxon>Alteromonadales</taxon>
        <taxon>Pseudoalteromonadaceae</taxon>
        <taxon>Pseudoalteromonas</taxon>
    </lineage>
</organism>
<dbReference type="NCBIfam" id="TIGR01272">
    <property type="entry name" value="gluP"/>
    <property type="match status" value="1"/>
</dbReference>
<dbReference type="SUPFAM" id="SSF103473">
    <property type="entry name" value="MFS general substrate transporter"/>
    <property type="match status" value="1"/>
</dbReference>
<feature type="transmembrane region" description="Helical" evidence="11">
    <location>
        <begin position="153"/>
        <end position="176"/>
    </location>
</feature>
<dbReference type="Gene3D" id="1.20.1250.20">
    <property type="entry name" value="MFS general substrate transporter like domains"/>
    <property type="match status" value="2"/>
</dbReference>
<feature type="transmembrane region" description="Helical" evidence="11">
    <location>
        <begin position="406"/>
        <end position="425"/>
    </location>
</feature>
<sequence length="463" mass="49549">MKALTFILKLIVKHHLVKKFKTRITNQQHETGCIGVIMAGIPISTHSEHHAQSGSQNTRFALGSLTTLFFMWGFITCLNDILIPYLKAMFSLSYTQAMLIQFCFFSAYFIVSLPAGKLISKLGFQRGIVLGLIIASIGCTLFYPAAALKQYSLFLGALFVLASGITILQVSANPFVSILGDSKTASSRLTMTQAFNSLGTTVAPLFGSTMILSAGIAASDGKADQSSVQTAYLILAGTLFILAVIFSLLKLPTLNAAQPNTNTVDPAHTHRFEALQYKHLSLGAIALFLYVGAEVSIGSFLINYIGLDNIAALEEAEAAHLIAYFWGGAMVGRFIGAAVMQKVNAAHVLVFNALAGSALLLFAMLGNGKSAMWAMLLIGLCNSIMFPTIFSLAINSLKQLTSQGSGILCLAIVGGAILPLLQGVLADAIGLQHSFILPLLCFLYIAYYGLKGTTAQKFSRFTK</sequence>
<keyword evidence="6" id="KW-0997">Cell inner membrane</keyword>
<feature type="transmembrane region" description="Helical" evidence="11">
    <location>
        <begin position="371"/>
        <end position="394"/>
    </location>
</feature>
<evidence type="ECO:0000256" key="10">
    <source>
        <dbReference type="ARBA" id="ARBA00023136"/>
    </source>
</evidence>
<feature type="transmembrane region" description="Helical" evidence="11">
    <location>
        <begin position="60"/>
        <end position="86"/>
    </location>
</feature>
<feature type="transmembrane region" description="Helical" evidence="11">
    <location>
        <begin position="197"/>
        <end position="218"/>
    </location>
</feature>
<feature type="transmembrane region" description="Helical" evidence="11">
    <location>
        <begin position="230"/>
        <end position="249"/>
    </location>
</feature>
<evidence type="ECO:0000256" key="11">
    <source>
        <dbReference type="SAM" id="Phobius"/>
    </source>
</evidence>
<keyword evidence="4" id="KW-0813">Transport</keyword>
<dbReference type="Proteomes" id="UP000615755">
    <property type="component" value="Unassembled WGS sequence"/>
</dbReference>
<dbReference type="InterPro" id="IPR005964">
    <property type="entry name" value="Glc/Gal_transptr_bac"/>
</dbReference>
<evidence type="ECO:0000256" key="9">
    <source>
        <dbReference type="ARBA" id="ARBA00022989"/>
    </source>
</evidence>
<keyword evidence="8 11" id="KW-0812">Transmembrane</keyword>
<dbReference type="Pfam" id="PF07690">
    <property type="entry name" value="MFS_1"/>
    <property type="match status" value="1"/>
</dbReference>
<comment type="caution">
    <text evidence="12">The sequence shown here is derived from an EMBL/GenBank/DDBJ whole genome shotgun (WGS) entry which is preliminary data.</text>
</comment>
<feature type="transmembrane region" description="Helical" evidence="11">
    <location>
        <begin position="128"/>
        <end position="147"/>
    </location>
</feature>
<dbReference type="PANTHER" id="PTHR43702">
    <property type="entry name" value="L-FUCOSE-PROTON SYMPORTER"/>
    <property type="match status" value="1"/>
</dbReference>
<evidence type="ECO:0000256" key="4">
    <source>
        <dbReference type="ARBA" id="ARBA00022448"/>
    </source>
</evidence>
<comment type="subcellular location">
    <subcellularLocation>
        <location evidence="2">Cell inner membrane</location>
        <topology evidence="2">Multi-pass membrane protein</topology>
    </subcellularLocation>
</comment>
<evidence type="ECO:0000256" key="6">
    <source>
        <dbReference type="ARBA" id="ARBA00022519"/>
    </source>
</evidence>
<dbReference type="InterPro" id="IPR036259">
    <property type="entry name" value="MFS_trans_sf"/>
</dbReference>
<feature type="transmembrane region" description="Helical" evidence="11">
    <location>
        <begin position="280"/>
        <end position="306"/>
    </location>
</feature>
<evidence type="ECO:0000256" key="7">
    <source>
        <dbReference type="ARBA" id="ARBA00022597"/>
    </source>
</evidence>
<dbReference type="PANTHER" id="PTHR43702:SF3">
    <property type="entry name" value="PROTEIN TSGA"/>
    <property type="match status" value="1"/>
</dbReference>
<keyword evidence="7" id="KW-0762">Sugar transport</keyword>
<evidence type="ECO:0000256" key="1">
    <source>
        <dbReference type="ARBA" id="ARBA00003321"/>
    </source>
</evidence>
<dbReference type="InterPro" id="IPR050375">
    <property type="entry name" value="MFS_TsgA-like"/>
</dbReference>
<dbReference type="EMBL" id="AQGV01000012">
    <property type="protein sequence ID" value="MBE0367798.1"/>
    <property type="molecule type" value="Genomic_DNA"/>
</dbReference>
<name>A0ABR9E9Z8_9GAMM</name>
<evidence type="ECO:0000256" key="5">
    <source>
        <dbReference type="ARBA" id="ARBA00022475"/>
    </source>
</evidence>
<gene>
    <name evidence="12" type="primary">fucP</name>
    <name evidence="12" type="ORF">PAUR_a1242</name>
</gene>
<feature type="transmembrane region" description="Helical" evidence="11">
    <location>
        <begin position="318"/>
        <end position="339"/>
    </location>
</feature>
<protein>
    <submittedName>
        <fullName evidence="12">MFS transporter, FHS family, L-fucose permease</fullName>
    </submittedName>
</protein>
<feature type="transmembrane region" description="Helical" evidence="11">
    <location>
        <begin position="431"/>
        <end position="450"/>
    </location>
</feature>
<dbReference type="CDD" id="cd17394">
    <property type="entry name" value="MFS_FucP_like"/>
    <property type="match status" value="1"/>
</dbReference>
<keyword evidence="10 11" id="KW-0472">Membrane</keyword>
<proteinExistence type="inferred from homology"/>
<feature type="transmembrane region" description="Helical" evidence="11">
    <location>
        <begin position="346"/>
        <end position="365"/>
    </location>
</feature>
<evidence type="ECO:0000313" key="13">
    <source>
        <dbReference type="Proteomes" id="UP000615755"/>
    </source>
</evidence>
<dbReference type="InterPro" id="IPR011701">
    <property type="entry name" value="MFS"/>
</dbReference>
<evidence type="ECO:0000256" key="2">
    <source>
        <dbReference type="ARBA" id="ARBA00004429"/>
    </source>
</evidence>
<comment type="function">
    <text evidence="1">Intake of glucose and galactose.</text>
</comment>
<evidence type="ECO:0000256" key="8">
    <source>
        <dbReference type="ARBA" id="ARBA00022692"/>
    </source>
</evidence>
<keyword evidence="13" id="KW-1185">Reference proteome</keyword>
<accession>A0ABR9E9Z8</accession>
<reference evidence="12 13" key="1">
    <citation type="submission" date="2015-03" db="EMBL/GenBank/DDBJ databases">
        <title>Genome sequence of Pseudoalteromonas aurantia.</title>
        <authorList>
            <person name="Xie B.-B."/>
            <person name="Rong J.-C."/>
            <person name="Qin Q.-L."/>
            <person name="Zhang Y.-Z."/>
        </authorList>
    </citation>
    <scope>NUCLEOTIDE SEQUENCE [LARGE SCALE GENOMIC DNA]</scope>
    <source>
        <strain evidence="12 13">208</strain>
    </source>
</reference>
<keyword evidence="9 11" id="KW-1133">Transmembrane helix</keyword>
<evidence type="ECO:0000313" key="12">
    <source>
        <dbReference type="EMBL" id="MBE0367798.1"/>
    </source>
</evidence>
<keyword evidence="5" id="KW-1003">Cell membrane</keyword>